<evidence type="ECO:0000313" key="3">
    <source>
        <dbReference type="Proteomes" id="UP000181941"/>
    </source>
</evidence>
<feature type="transmembrane region" description="Helical" evidence="1">
    <location>
        <begin position="12"/>
        <end position="36"/>
    </location>
</feature>
<protein>
    <submittedName>
        <fullName evidence="2">Uncharacterized protein</fullName>
    </submittedName>
</protein>
<dbReference type="NCBIfam" id="TIGR02532">
    <property type="entry name" value="IV_pilin_GFxxxE"/>
    <property type="match status" value="1"/>
</dbReference>
<reference evidence="2 3" key="1">
    <citation type="journal article" date="2016" name="Environ. Microbiol.">
        <title>Genomic resolution of a cold subsurface aquifer community provides metabolic insights for novel microbes adapted to high CO concentrations.</title>
        <authorList>
            <person name="Probst A.J."/>
            <person name="Castelle C.J."/>
            <person name="Singh A."/>
            <person name="Brown C.T."/>
            <person name="Anantharaman K."/>
            <person name="Sharon I."/>
            <person name="Hug L.A."/>
            <person name="Burstein D."/>
            <person name="Emerson J.B."/>
            <person name="Thomas B.C."/>
            <person name="Banfield J.F."/>
        </authorList>
    </citation>
    <scope>NUCLEOTIDE SEQUENCE [LARGE SCALE GENOMIC DNA]</scope>
    <source>
        <strain evidence="2">CG1_02_32_51</strain>
    </source>
</reference>
<dbReference type="Proteomes" id="UP000181941">
    <property type="component" value="Unassembled WGS sequence"/>
</dbReference>
<evidence type="ECO:0000256" key="1">
    <source>
        <dbReference type="SAM" id="Phobius"/>
    </source>
</evidence>
<accession>A0A1J4UA90</accession>
<dbReference type="AlphaFoldDB" id="A0A1J4UA90"/>
<keyword evidence="1" id="KW-0472">Membrane</keyword>
<keyword evidence="1" id="KW-1133">Transmembrane helix</keyword>
<dbReference type="InterPro" id="IPR012902">
    <property type="entry name" value="N_methyl_site"/>
</dbReference>
<dbReference type="EMBL" id="MNVC01000010">
    <property type="protein sequence ID" value="OIO20201.1"/>
    <property type="molecule type" value="Genomic_DNA"/>
</dbReference>
<comment type="caution">
    <text evidence="2">The sequence shown here is derived from an EMBL/GenBank/DDBJ whole genome shotgun (WGS) entry which is preliminary data.</text>
</comment>
<name>A0A1J4UA90_9BACT</name>
<gene>
    <name evidence="2" type="ORF">AUJ23_00690</name>
</gene>
<proteinExistence type="predicted"/>
<organism evidence="2 3">
    <name type="scientific">Candidatus Magasanikbacteria bacterium CG1_02_32_51</name>
    <dbReference type="NCBI Taxonomy" id="1805238"/>
    <lineage>
        <taxon>Bacteria</taxon>
        <taxon>Candidatus Magasanikiibacteriota</taxon>
    </lineage>
</organism>
<evidence type="ECO:0000313" key="2">
    <source>
        <dbReference type="EMBL" id="OIO20201.1"/>
    </source>
</evidence>
<keyword evidence="1" id="KW-0812">Transmembrane</keyword>
<sequence length="596" mass="65626">MFPKNKKAFTLIETIISIAIFVIFVFGIYGGIQLVYKVIYSSRMQDIEMNILNEQIEIIRNLDFLDVGIVSSTPAGVLTRTSDISRNGVTYQITRTIRNIDDPADGTIELGTDTTANDYKYVYLEVTCLDCQQKSTLSIYTYVSSYFPQDTSESGAIFVSVLDSNNQPLVGVDVHVVSNDPSIAIDMTDTTDNEGMLRIYDVEPCFQCYEITVSKTGLTSERTVSSTEFDPSIPQKYHITVNSKTVSSAYFQIDKPAQINLTTVNTACVPVGNVSVDVMGGGIVATTPDIYNYEVTTSTDSSGQVLLNGLHWGEYNFSNVSGHNFVGIIPSQPLNILADSSQAVSVVIADSTTKSLLVTVRDSATLLPIPNARVVLTSGLENFEDYTGVGYFGQENWVTEGVSIFDGSSFWSANNIAKLDNGDSTFALHLAEETQGVYFSSGLLESATFDFGSDTVDYLKFDWQYDQPTSTTIRFQVATSVTSTPETWNFVGPDDTSATYFDASTKDIPVVHDGERYLRYKLYLTTDNTTYSPIVYGVYMLYVKSCSLPGQAYFPNIPDETNNSLYITADGYIFQDVNFGLINSNTSTMIDLVSNN</sequence>
<dbReference type="STRING" id="1805238.AUJ23_00690"/>
<dbReference type="Pfam" id="PF07963">
    <property type="entry name" value="N_methyl"/>
    <property type="match status" value="1"/>
</dbReference>